<protein>
    <submittedName>
        <fullName evidence="1">Binding</fullName>
    </submittedName>
</protein>
<name>A0A0A9DEV7_ARUDO</name>
<dbReference type="AlphaFoldDB" id="A0A0A9DEV7"/>
<accession>A0A0A9DEV7</accession>
<reference evidence="1" key="2">
    <citation type="journal article" date="2015" name="Data Brief">
        <title>Shoot transcriptome of the giant reed, Arundo donax.</title>
        <authorList>
            <person name="Barrero R.A."/>
            <person name="Guerrero F.D."/>
            <person name="Moolhuijzen P."/>
            <person name="Goolsby J.A."/>
            <person name="Tidwell J."/>
            <person name="Bellgard S.E."/>
            <person name="Bellgard M.I."/>
        </authorList>
    </citation>
    <scope>NUCLEOTIDE SEQUENCE</scope>
    <source>
        <tissue evidence="1">Shoot tissue taken approximately 20 cm above the soil surface</tissue>
    </source>
</reference>
<reference evidence="1" key="1">
    <citation type="submission" date="2014-09" db="EMBL/GenBank/DDBJ databases">
        <authorList>
            <person name="Magalhaes I.L.F."/>
            <person name="Oliveira U."/>
            <person name="Santos F.R."/>
            <person name="Vidigal T.H.D.A."/>
            <person name="Brescovit A.D."/>
            <person name="Santos A.J."/>
        </authorList>
    </citation>
    <scope>NUCLEOTIDE SEQUENCE</scope>
    <source>
        <tissue evidence="1">Shoot tissue taken approximately 20 cm above the soil surface</tissue>
    </source>
</reference>
<evidence type="ECO:0000313" key="1">
    <source>
        <dbReference type="EMBL" id="JAD85213.1"/>
    </source>
</evidence>
<dbReference type="EMBL" id="GBRH01212682">
    <property type="protein sequence ID" value="JAD85213.1"/>
    <property type="molecule type" value="Transcribed_RNA"/>
</dbReference>
<sequence>MSFSKYSNAKRLGFKRYTMDFAIALEGVLVLLENKNLVFLGTSTGNGYDPFPLDTGTSNMFKYLVNNDGRKSSQFTDPEFFIQRAMMEAHWISQKIQFVTESHMSTHCAIQSIVK</sequence>
<organism evidence="1">
    <name type="scientific">Arundo donax</name>
    <name type="common">Giant reed</name>
    <name type="synonym">Donax arundinaceus</name>
    <dbReference type="NCBI Taxonomy" id="35708"/>
    <lineage>
        <taxon>Eukaryota</taxon>
        <taxon>Viridiplantae</taxon>
        <taxon>Streptophyta</taxon>
        <taxon>Embryophyta</taxon>
        <taxon>Tracheophyta</taxon>
        <taxon>Spermatophyta</taxon>
        <taxon>Magnoliopsida</taxon>
        <taxon>Liliopsida</taxon>
        <taxon>Poales</taxon>
        <taxon>Poaceae</taxon>
        <taxon>PACMAD clade</taxon>
        <taxon>Arundinoideae</taxon>
        <taxon>Arundineae</taxon>
        <taxon>Arundo</taxon>
    </lineage>
</organism>
<proteinExistence type="predicted"/>